<dbReference type="OrthoDB" id="148113at2"/>
<name>A0A4R1Q7G2_9FIRM</name>
<dbReference type="EMBL" id="SLUI01000006">
    <property type="protein sequence ID" value="TCL37330.1"/>
    <property type="molecule type" value="Genomic_DNA"/>
</dbReference>
<dbReference type="NCBIfam" id="NF003376">
    <property type="entry name" value="PRK04452.1-2"/>
    <property type="match status" value="1"/>
</dbReference>
<sequence length="324" mass="34783">MALQIIKERNTGKINTVTIGATKDAGGTRTSVVTVGGDTALPFLHFEGDFPYKPVIAMEVQSRLPEEWNATVKAPFADVLDNPAAWAKKCVEEFGAEMIYLKLSGADPDLENHSPEECVKIVKDVLAAVGVPLIVAGSGDEEKDNQVMPLVAEAAAGEKLLIGVAEQNNYKSIVAAAMVHNHNLIALTPCDINICKQLNILITEMGLPVDRIVVDPGAGGLGYGIEYTYSILERGRLGALQGDKMLSTPIIVTAGYEAWRAKEANAPETDFPAWGNQAERGILWEAMTATALLEGGVNILVMRHPEAVNLVRKNIAELMISQAI</sequence>
<dbReference type="PANTHER" id="PTHR36214">
    <property type="match status" value="1"/>
</dbReference>
<dbReference type="Pfam" id="PF03599">
    <property type="entry name" value="CdhD"/>
    <property type="match status" value="1"/>
</dbReference>
<reference evidence="2 3" key="1">
    <citation type="submission" date="2019-03" db="EMBL/GenBank/DDBJ databases">
        <title>Genomic Encyclopedia of Type Strains, Phase IV (KMG-IV): sequencing the most valuable type-strain genomes for metagenomic binning, comparative biology and taxonomic classification.</title>
        <authorList>
            <person name="Goeker M."/>
        </authorList>
    </citation>
    <scope>NUCLEOTIDE SEQUENCE [LARGE SCALE GENOMIC DNA]</scope>
    <source>
        <strain evidence="2 3">DSM 15969</strain>
    </source>
</reference>
<dbReference type="Gene3D" id="3.20.20.20">
    <property type="entry name" value="Dihydropteroate synthase-like"/>
    <property type="match status" value="1"/>
</dbReference>
<dbReference type="PANTHER" id="PTHR36214:SF5">
    <property type="entry name" value="ACETYL-COA DECARBONYLASE_SYNTHASE COMPLEX SUBUNIT DELTA"/>
    <property type="match status" value="1"/>
</dbReference>
<dbReference type="InterPro" id="IPR011005">
    <property type="entry name" value="Dihydropteroate_synth-like_sf"/>
</dbReference>
<dbReference type="AlphaFoldDB" id="A0A4R1Q7G2"/>
<dbReference type="InterPro" id="IPR004486">
    <property type="entry name" value="CO_DH/Ac-CoA_synth_dsu"/>
</dbReference>
<accession>A0A4R1Q7G2</accession>
<dbReference type="InterPro" id="IPR051069">
    <property type="entry name" value="ACDS_complex_subunit"/>
</dbReference>
<evidence type="ECO:0000313" key="2">
    <source>
        <dbReference type="EMBL" id="TCL37330.1"/>
    </source>
</evidence>
<evidence type="ECO:0000313" key="3">
    <source>
        <dbReference type="Proteomes" id="UP000295063"/>
    </source>
</evidence>
<dbReference type="RefSeq" id="WP_132079752.1">
    <property type="nucleotide sequence ID" value="NZ_DALYTA010000013.1"/>
</dbReference>
<dbReference type="NCBIfam" id="TIGR00381">
    <property type="entry name" value="cdhD"/>
    <property type="match status" value="1"/>
</dbReference>
<proteinExistence type="predicted"/>
<organism evidence="2 3">
    <name type="scientific">Anaerospora hongkongensis</name>
    <dbReference type="NCBI Taxonomy" id="244830"/>
    <lineage>
        <taxon>Bacteria</taxon>
        <taxon>Bacillati</taxon>
        <taxon>Bacillota</taxon>
        <taxon>Negativicutes</taxon>
        <taxon>Selenomonadales</taxon>
        <taxon>Sporomusaceae</taxon>
        <taxon>Anaerospora</taxon>
    </lineage>
</organism>
<gene>
    <name evidence="2" type="ORF">EV210_106199</name>
</gene>
<dbReference type="SUPFAM" id="SSF51717">
    <property type="entry name" value="Dihydropteroate synthetase-like"/>
    <property type="match status" value="1"/>
</dbReference>
<feature type="domain" description="CO dehydrogenase/acetyl-CoA synthase delta subunit TIM barrel" evidence="1">
    <location>
        <begin position="18"/>
        <end position="264"/>
    </location>
</feature>
<comment type="caution">
    <text evidence="2">The sequence shown here is derived from an EMBL/GenBank/DDBJ whole genome shotgun (WGS) entry which is preliminary data.</text>
</comment>
<dbReference type="Proteomes" id="UP000295063">
    <property type="component" value="Unassembled WGS sequence"/>
</dbReference>
<dbReference type="InterPro" id="IPR016041">
    <property type="entry name" value="Ac-CoA_synth_d_su_TIM-brl"/>
</dbReference>
<keyword evidence="3" id="KW-1185">Reference proteome</keyword>
<protein>
    <submittedName>
        <fullName evidence="2">Acetyl-CoA decarbonylase/synthase delta subunit</fullName>
    </submittedName>
</protein>
<dbReference type="GO" id="GO:0006730">
    <property type="term" value="P:one-carbon metabolic process"/>
    <property type="evidence" value="ECO:0007669"/>
    <property type="project" value="InterPro"/>
</dbReference>
<evidence type="ECO:0000259" key="1">
    <source>
        <dbReference type="Pfam" id="PF03599"/>
    </source>
</evidence>